<dbReference type="Proteomes" id="UP000583752">
    <property type="component" value="Unassembled WGS sequence"/>
</dbReference>
<dbReference type="AlphaFoldDB" id="A0A848HKR9"/>
<sequence>MHNHTPLTGAAGLVAHLPHSHVEEDFIYRGMCDASAAAALDEHHFVVANDERNQLKVYRRGTPDPVDVVDLAPFLGTKPHKESDLEGAAAIGNRIYWISSHGRNSKGEERERRYRFFATDAHKRRPWVTPVAQPYTGMLEDLIASEELAPYQLSEAAMRSPKSDGAFNIEGLSATPEGDLLIGMRNPAPQGKALVIHLRNPTEVIEGAKARFGQVTELDLAGRAIRSIELVGLAYMIVAGPPGKTGDFALYRWSGDPAEAPLELGHVDFREARPEALFAIPGTHMVQILSDDGGDHCKDIPEKEQTFQSVVVRL</sequence>
<reference evidence="2 3" key="1">
    <citation type="submission" date="2020-04" db="EMBL/GenBank/DDBJ databases">
        <title>Massilia sp. RP-1-19 isolated from soil.</title>
        <authorList>
            <person name="Dahal R.H."/>
        </authorList>
    </citation>
    <scope>NUCLEOTIDE SEQUENCE [LARGE SCALE GENOMIC DNA]</scope>
    <source>
        <strain evidence="2 3">RP-1-19</strain>
    </source>
</reference>
<feature type="domain" description="DUF3616" evidence="1">
    <location>
        <begin position="151"/>
        <end position="257"/>
    </location>
</feature>
<name>A0A848HKR9_9BURK</name>
<dbReference type="EMBL" id="JABBGG010000008">
    <property type="protein sequence ID" value="NML62476.1"/>
    <property type="molecule type" value="Genomic_DNA"/>
</dbReference>
<organism evidence="2 3">
    <name type="scientific">Massilia polaris</name>
    <dbReference type="NCBI Taxonomy" id="2728846"/>
    <lineage>
        <taxon>Bacteria</taxon>
        <taxon>Pseudomonadati</taxon>
        <taxon>Pseudomonadota</taxon>
        <taxon>Betaproteobacteria</taxon>
        <taxon>Burkholderiales</taxon>
        <taxon>Oxalobacteraceae</taxon>
        <taxon>Telluria group</taxon>
        <taxon>Massilia</taxon>
    </lineage>
</organism>
<dbReference type="InterPro" id="IPR022060">
    <property type="entry name" value="DUF3616"/>
</dbReference>
<evidence type="ECO:0000313" key="3">
    <source>
        <dbReference type="Proteomes" id="UP000583752"/>
    </source>
</evidence>
<keyword evidence="3" id="KW-1185">Reference proteome</keyword>
<dbReference type="RefSeq" id="WP_169467480.1">
    <property type="nucleotide sequence ID" value="NZ_JABBGG010000008.1"/>
</dbReference>
<gene>
    <name evidence="2" type="ORF">HHL21_15615</name>
</gene>
<protein>
    <submittedName>
        <fullName evidence="2">DUF3616 domain-containing protein</fullName>
    </submittedName>
</protein>
<proteinExistence type="predicted"/>
<evidence type="ECO:0000313" key="2">
    <source>
        <dbReference type="EMBL" id="NML62476.1"/>
    </source>
</evidence>
<dbReference type="Pfam" id="PF12275">
    <property type="entry name" value="DUF3616"/>
    <property type="match status" value="1"/>
</dbReference>
<accession>A0A848HKR9</accession>
<comment type="caution">
    <text evidence="2">The sequence shown here is derived from an EMBL/GenBank/DDBJ whole genome shotgun (WGS) entry which is preliminary data.</text>
</comment>
<evidence type="ECO:0000259" key="1">
    <source>
        <dbReference type="Pfam" id="PF12275"/>
    </source>
</evidence>